<dbReference type="Proteomes" id="UP000018144">
    <property type="component" value="Unassembled WGS sequence"/>
</dbReference>
<dbReference type="OrthoDB" id="5377952at2759"/>
<feature type="compositionally biased region" description="Low complexity" evidence="2">
    <location>
        <begin position="258"/>
        <end position="281"/>
    </location>
</feature>
<feature type="compositionally biased region" description="Basic and acidic residues" evidence="2">
    <location>
        <begin position="7"/>
        <end position="18"/>
    </location>
</feature>
<feature type="coiled-coil region" evidence="1">
    <location>
        <begin position="760"/>
        <end position="790"/>
    </location>
</feature>
<dbReference type="OMA" id="SVMRIKG"/>
<feature type="compositionally biased region" description="Polar residues" evidence="2">
    <location>
        <begin position="88"/>
        <end position="100"/>
    </location>
</feature>
<feature type="compositionally biased region" description="Basic and acidic residues" evidence="2">
    <location>
        <begin position="554"/>
        <end position="564"/>
    </location>
</feature>
<evidence type="ECO:0000313" key="5">
    <source>
        <dbReference type="Proteomes" id="UP000018144"/>
    </source>
</evidence>
<feature type="compositionally biased region" description="Basic and acidic residues" evidence="2">
    <location>
        <begin position="306"/>
        <end position="317"/>
    </location>
</feature>
<keyword evidence="1" id="KW-0175">Coiled coil</keyword>
<evidence type="ECO:0000259" key="3">
    <source>
        <dbReference type="Pfam" id="PF20994"/>
    </source>
</evidence>
<feature type="compositionally biased region" description="Low complexity" evidence="2">
    <location>
        <begin position="121"/>
        <end position="137"/>
    </location>
</feature>
<feature type="compositionally biased region" description="Pro residues" evidence="2">
    <location>
        <begin position="201"/>
        <end position="221"/>
    </location>
</feature>
<dbReference type="EMBL" id="HF935720">
    <property type="protein sequence ID" value="CCX12588.1"/>
    <property type="molecule type" value="Genomic_DNA"/>
</dbReference>
<dbReference type="STRING" id="1076935.U4LJF5"/>
<dbReference type="Pfam" id="PF20994">
    <property type="entry name" value="CENPU"/>
    <property type="match status" value="1"/>
</dbReference>
<reference evidence="4 5" key="1">
    <citation type="journal article" date="2013" name="PLoS Genet.">
        <title>The genome and development-dependent transcriptomes of Pyronema confluens: a window into fungal evolution.</title>
        <authorList>
            <person name="Traeger S."/>
            <person name="Altegoer F."/>
            <person name="Freitag M."/>
            <person name="Gabaldon T."/>
            <person name="Kempken F."/>
            <person name="Kumar A."/>
            <person name="Marcet-Houben M."/>
            <person name="Poggeler S."/>
            <person name="Stajich J.E."/>
            <person name="Nowrousian M."/>
        </authorList>
    </citation>
    <scope>NUCLEOTIDE SEQUENCE [LARGE SCALE GENOMIC DNA]</scope>
    <source>
        <strain evidence="5">CBS 100304</strain>
        <tissue evidence="4">Vegetative mycelium</tissue>
    </source>
</reference>
<feature type="compositionally biased region" description="Basic and acidic residues" evidence="2">
    <location>
        <begin position="592"/>
        <end position="609"/>
    </location>
</feature>
<feature type="domain" description="Inner kinetochore subunit AME1" evidence="3">
    <location>
        <begin position="697"/>
        <end position="878"/>
    </location>
</feature>
<keyword evidence="5" id="KW-1185">Reference proteome</keyword>
<dbReference type="AlphaFoldDB" id="U4LJF5"/>
<organism evidence="4 5">
    <name type="scientific">Pyronema omphalodes (strain CBS 100304)</name>
    <name type="common">Pyronema confluens</name>
    <dbReference type="NCBI Taxonomy" id="1076935"/>
    <lineage>
        <taxon>Eukaryota</taxon>
        <taxon>Fungi</taxon>
        <taxon>Dikarya</taxon>
        <taxon>Ascomycota</taxon>
        <taxon>Pezizomycotina</taxon>
        <taxon>Pezizomycetes</taxon>
        <taxon>Pezizales</taxon>
        <taxon>Pyronemataceae</taxon>
        <taxon>Pyronema</taxon>
    </lineage>
</organism>
<feature type="compositionally biased region" description="Low complexity" evidence="2">
    <location>
        <begin position="579"/>
        <end position="591"/>
    </location>
</feature>
<accession>U4LJF5</accession>
<name>U4LJF5_PYROM</name>
<gene>
    <name evidence="4" type="ORF">PCON_12182</name>
</gene>
<feature type="compositionally biased region" description="Acidic residues" evidence="2">
    <location>
        <begin position="393"/>
        <end position="445"/>
    </location>
</feature>
<evidence type="ECO:0000256" key="1">
    <source>
        <dbReference type="SAM" id="Coils"/>
    </source>
</evidence>
<protein>
    <recommendedName>
        <fullName evidence="3">Inner kinetochore subunit AME1 domain-containing protein</fullName>
    </recommendedName>
</protein>
<feature type="compositionally biased region" description="Acidic residues" evidence="2">
    <location>
        <begin position="619"/>
        <end position="638"/>
    </location>
</feature>
<proteinExistence type="predicted"/>
<feature type="region of interest" description="Disordered" evidence="2">
    <location>
        <begin position="1"/>
        <end position="330"/>
    </location>
</feature>
<evidence type="ECO:0000313" key="4">
    <source>
        <dbReference type="EMBL" id="CCX12588.1"/>
    </source>
</evidence>
<evidence type="ECO:0000256" key="2">
    <source>
        <dbReference type="SAM" id="MobiDB-lite"/>
    </source>
</evidence>
<dbReference type="eggNOG" id="ENOG502TJBC">
    <property type="taxonomic scope" value="Eukaryota"/>
</dbReference>
<feature type="region of interest" description="Disordered" evidence="2">
    <location>
        <begin position="357"/>
        <end position="676"/>
    </location>
</feature>
<sequence>MASQTQKTREEQHQERLAARLRGAGNHKVTNGGIDFGNLQDLIGGPAQAPREPQAPPAQEPEEPKEPTKSPTTAESSIGSLIAEPPTRRTSPRSNLNAFQPTIAHQPERNPFASRGLRRSPPNATRTPGPPTGATVPNEEDFNPFVKKGLRRSPPNVVSSSAPIPALARISEPTPPPASAPQRAVMESPTPTPINTTPKAPKVPTPPPAKEPSPVAVPPVQPIDDRPIRPQQPIQWPTAAPATSIFGAKTPASKARSPPVHAKTPTTTATPKSKSPPVSTHASIPPTARPTPENRGKRTRQPSPDKFLDSPDRREMQQSKANRAVNKVEAMKAERTERLAQRLRGAGNVRVTNAGFSLDIGDLPAPEPSAKKRKISPPRAPQLGQIPRLEPLAEPEPETMIETEAETIIETEVEPSEEPTEEDEQEPEPTEQDTSIDEDAMDVDMDTPRPSPGRRREESVSDVVDQSVIMEDADEIGDVTQTPVKETPLFLGGTPLSSSDGPEPMEMSTPWQKPQQRRPMAKKLPSPKITEDEEREAEEAERSARLQAQAEAEAEVRREREAQEKAAALAKKREKAKVDAMAAARAAQQATEAERQAREARARAKERGRVAAVQPVLELESEQEWEDDAMEIDDEEMPDASPENPKPKSKRKQRVEEHEYEDDEPEKETGKKSRGTQDGFSVRIWRYAKGSDAPPQSNRKGVNHIDIAYTLFMEIIDRQYKDLKSTVEKTAVRDFKEELAVRMMVYTEAFENYINLHARTRAANKRKLQLQQEILEIERQRRAIAVQKDEVRHKHDIASKENERRRRVATTFEEISGNCELAAAKMKNIPLDHPERELSTEYGLEALLDKMQQAVTGGGEDGSGLLARVVEFNRTLEKATEALQEFNRANGQE</sequence>
<dbReference type="InterPro" id="IPR048743">
    <property type="entry name" value="AME1"/>
</dbReference>